<feature type="region of interest" description="Disordered" evidence="1">
    <location>
        <begin position="33"/>
        <end position="71"/>
    </location>
</feature>
<name>A0AAD9ED31_9PEZI</name>
<gene>
    <name evidence="2" type="ORF">CCHR01_13260</name>
</gene>
<organism evidence="2 3">
    <name type="scientific">Colletotrichum chrysophilum</name>
    <dbReference type="NCBI Taxonomy" id="1836956"/>
    <lineage>
        <taxon>Eukaryota</taxon>
        <taxon>Fungi</taxon>
        <taxon>Dikarya</taxon>
        <taxon>Ascomycota</taxon>
        <taxon>Pezizomycotina</taxon>
        <taxon>Sordariomycetes</taxon>
        <taxon>Hypocreomycetidae</taxon>
        <taxon>Glomerellales</taxon>
        <taxon>Glomerellaceae</taxon>
        <taxon>Colletotrichum</taxon>
        <taxon>Colletotrichum gloeosporioides species complex</taxon>
    </lineage>
</organism>
<evidence type="ECO:0000313" key="3">
    <source>
        <dbReference type="Proteomes" id="UP001243330"/>
    </source>
</evidence>
<sequence>MVAYYSARSEKRKHRVAVLRYWKAPASVKETTRRGYSEAEPEVSRRNGPGWLPAGTAVSGATRQDRNEKRRKVRCNEMTREHEGGEMAIGARVQQKMALVGGNGRVRRQERNRAETGGAFWELFSHSRYGMPDQTGQGGADAVELEALLDVRGRMRCNAMRCEAKGRGDIDGEGDVNSTAMPMQRATLPQPWGKLEARRRGHTDVHLADRFVCMVTSFEEETQRTKKPQRWNEELFADCQPGRRGIWTTG</sequence>
<dbReference type="AlphaFoldDB" id="A0AAD9ED31"/>
<feature type="compositionally biased region" description="Basic and acidic residues" evidence="1">
    <location>
        <begin position="33"/>
        <end position="45"/>
    </location>
</feature>
<reference evidence="2" key="1">
    <citation type="submission" date="2023-01" db="EMBL/GenBank/DDBJ databases">
        <title>Colletotrichum chrysophilum M932 genome sequence.</title>
        <authorList>
            <person name="Baroncelli R."/>
        </authorList>
    </citation>
    <scope>NUCLEOTIDE SEQUENCE</scope>
    <source>
        <strain evidence="2">M932</strain>
    </source>
</reference>
<proteinExistence type="predicted"/>
<comment type="caution">
    <text evidence="2">The sequence shown here is derived from an EMBL/GenBank/DDBJ whole genome shotgun (WGS) entry which is preliminary data.</text>
</comment>
<evidence type="ECO:0000256" key="1">
    <source>
        <dbReference type="SAM" id="MobiDB-lite"/>
    </source>
</evidence>
<protein>
    <submittedName>
        <fullName evidence="2">Uncharacterized protein</fullName>
    </submittedName>
</protein>
<dbReference type="EMBL" id="JAQOWY010000325">
    <property type="protein sequence ID" value="KAK1844110.1"/>
    <property type="molecule type" value="Genomic_DNA"/>
</dbReference>
<keyword evidence="3" id="KW-1185">Reference proteome</keyword>
<accession>A0AAD9ED31</accession>
<evidence type="ECO:0000313" key="2">
    <source>
        <dbReference type="EMBL" id="KAK1844110.1"/>
    </source>
</evidence>
<dbReference type="Proteomes" id="UP001243330">
    <property type="component" value="Unassembled WGS sequence"/>
</dbReference>